<dbReference type="AlphaFoldDB" id="A0A2T7BD17"/>
<evidence type="ECO:0000313" key="3">
    <source>
        <dbReference type="Proteomes" id="UP000244450"/>
    </source>
</evidence>
<reference evidence="2 3" key="1">
    <citation type="submission" date="2018-04" db="EMBL/GenBank/DDBJ databases">
        <title>Chitinophaga fuyangensis sp. nov., isolated from soil in a chemical factory.</title>
        <authorList>
            <person name="Chen K."/>
        </authorList>
    </citation>
    <scope>NUCLEOTIDE SEQUENCE [LARGE SCALE GENOMIC DNA]</scope>
    <source>
        <strain evidence="2 3">LY-1</strain>
    </source>
</reference>
<keyword evidence="1" id="KW-0472">Membrane</keyword>
<dbReference type="EMBL" id="QCYK01000003">
    <property type="protein sequence ID" value="PUZ22984.1"/>
    <property type="molecule type" value="Genomic_DNA"/>
</dbReference>
<proteinExistence type="predicted"/>
<evidence type="ECO:0008006" key="4">
    <source>
        <dbReference type="Google" id="ProtNLM"/>
    </source>
</evidence>
<dbReference type="InterPro" id="IPR046740">
    <property type="entry name" value="DUF6790"/>
</dbReference>
<protein>
    <recommendedName>
        <fullName evidence="4">DoxX family protein</fullName>
    </recommendedName>
</protein>
<evidence type="ECO:0000256" key="1">
    <source>
        <dbReference type="SAM" id="Phobius"/>
    </source>
</evidence>
<name>A0A2T7BD17_9BACT</name>
<feature type="transmembrane region" description="Helical" evidence="1">
    <location>
        <begin position="136"/>
        <end position="152"/>
    </location>
</feature>
<gene>
    <name evidence="2" type="ORF">DCC81_21465</name>
</gene>
<dbReference type="RefSeq" id="WP_108688728.1">
    <property type="nucleotide sequence ID" value="NZ_QCYK01000003.1"/>
</dbReference>
<dbReference type="Proteomes" id="UP000244450">
    <property type="component" value="Unassembled WGS sequence"/>
</dbReference>
<keyword evidence="3" id="KW-1185">Reference proteome</keyword>
<keyword evidence="1" id="KW-1133">Transmembrane helix</keyword>
<comment type="caution">
    <text evidence="2">The sequence shown here is derived from an EMBL/GenBank/DDBJ whole genome shotgun (WGS) entry which is preliminary data.</text>
</comment>
<dbReference type="Pfam" id="PF20589">
    <property type="entry name" value="DUF6790"/>
    <property type="match status" value="1"/>
</dbReference>
<feature type="transmembrane region" description="Helical" evidence="1">
    <location>
        <begin position="105"/>
        <end position="124"/>
    </location>
</feature>
<keyword evidence="1" id="KW-0812">Transmembrane</keyword>
<accession>A0A2T7BD17</accession>
<feature type="transmembrane region" description="Helical" evidence="1">
    <location>
        <begin position="36"/>
        <end position="55"/>
    </location>
</feature>
<evidence type="ECO:0000313" key="2">
    <source>
        <dbReference type="EMBL" id="PUZ22984.1"/>
    </source>
</evidence>
<organism evidence="2 3">
    <name type="scientific">Chitinophaga parva</name>
    <dbReference type="NCBI Taxonomy" id="2169414"/>
    <lineage>
        <taxon>Bacteria</taxon>
        <taxon>Pseudomonadati</taxon>
        <taxon>Bacteroidota</taxon>
        <taxon>Chitinophagia</taxon>
        <taxon>Chitinophagales</taxon>
        <taxon>Chitinophagaceae</taxon>
        <taxon>Chitinophaga</taxon>
    </lineage>
</organism>
<sequence length="153" mass="17200">MNKPYFIVTSLLAVALPFAGFTGEHLVAHVPYTFPLFAKWFLFSAVGLRLLFAGLRQALLPEAAARKISGMQTEEILPVVQELGFAKLCFGLLAIFSWWKPEWRMVAAFTSGIYFGLAGLRHLVKPKVNSNERFTLWIDLLTFGLLSAFYLGR</sequence>
<dbReference type="OrthoDB" id="5072157at2"/>
<feature type="transmembrane region" description="Helical" evidence="1">
    <location>
        <begin position="76"/>
        <end position="99"/>
    </location>
</feature>